<dbReference type="InterPro" id="IPR006671">
    <property type="entry name" value="Cyclin_N"/>
</dbReference>
<evidence type="ECO:0000259" key="9">
    <source>
        <dbReference type="SMART" id="SM00385"/>
    </source>
</evidence>
<gene>
    <name evidence="11" type="ORF">QN277_028739</name>
</gene>
<comment type="similarity">
    <text evidence="1">Belongs to the cyclin family. Cyclin D subfamily.</text>
</comment>
<dbReference type="SMART" id="SM00385">
    <property type="entry name" value="CYCLIN"/>
    <property type="match status" value="1"/>
</dbReference>
<dbReference type="AlphaFoldDB" id="A0AAE1J3R7"/>
<dbReference type="Gene3D" id="1.10.472.10">
    <property type="entry name" value="Cyclin-like"/>
    <property type="match status" value="2"/>
</dbReference>
<dbReference type="InterPro" id="IPR004367">
    <property type="entry name" value="Cyclin_C-dom"/>
</dbReference>
<accession>A0AAE1J3R7</accession>
<dbReference type="InterPro" id="IPR039361">
    <property type="entry name" value="Cyclin"/>
</dbReference>
<name>A0AAE1J3R7_9FABA</name>
<comment type="subunit">
    <text evidence="2">Interacts with the CDC2 protein kinase to form a serine/threonine kinase holoenzyme complex also known as maturation promoting factor (MPF). The cyclin subunit imparts substrate specificity to the complex.</text>
</comment>
<dbReference type="Pfam" id="PF00134">
    <property type="entry name" value="Cyclin_N"/>
    <property type="match status" value="1"/>
</dbReference>
<reference evidence="11" key="1">
    <citation type="submission" date="2023-10" db="EMBL/GenBank/DDBJ databases">
        <title>Chromosome-level genome of the transformable northern wattle, Acacia crassicarpa.</title>
        <authorList>
            <person name="Massaro I."/>
            <person name="Sinha N.R."/>
            <person name="Poethig S."/>
            <person name="Leichty A.R."/>
        </authorList>
    </citation>
    <scope>NUCLEOTIDE SEQUENCE</scope>
    <source>
        <strain evidence="11">Acra3RX</strain>
        <tissue evidence="11">Leaf</tissue>
    </source>
</reference>
<evidence type="ECO:0000256" key="4">
    <source>
        <dbReference type="ARBA" id="ARBA00023127"/>
    </source>
</evidence>
<evidence type="ECO:0000256" key="7">
    <source>
        <dbReference type="RuleBase" id="RU000383"/>
    </source>
</evidence>
<keyword evidence="12" id="KW-1185">Reference proteome</keyword>
<keyword evidence="3" id="KW-0132">Cell division</keyword>
<organism evidence="11 12">
    <name type="scientific">Acacia crassicarpa</name>
    <name type="common">northern wattle</name>
    <dbReference type="NCBI Taxonomy" id="499986"/>
    <lineage>
        <taxon>Eukaryota</taxon>
        <taxon>Viridiplantae</taxon>
        <taxon>Streptophyta</taxon>
        <taxon>Embryophyta</taxon>
        <taxon>Tracheophyta</taxon>
        <taxon>Spermatophyta</taxon>
        <taxon>Magnoliopsida</taxon>
        <taxon>eudicotyledons</taxon>
        <taxon>Gunneridae</taxon>
        <taxon>Pentapetalae</taxon>
        <taxon>rosids</taxon>
        <taxon>fabids</taxon>
        <taxon>Fabales</taxon>
        <taxon>Fabaceae</taxon>
        <taxon>Caesalpinioideae</taxon>
        <taxon>mimosoid clade</taxon>
        <taxon>Acacieae</taxon>
        <taxon>Acacia</taxon>
    </lineage>
</organism>
<keyword evidence="5" id="KW-0131">Cell cycle</keyword>
<feature type="domain" description="Cyclin-like" evidence="9">
    <location>
        <begin position="84"/>
        <end position="172"/>
    </location>
</feature>
<evidence type="ECO:0000256" key="3">
    <source>
        <dbReference type="ARBA" id="ARBA00022618"/>
    </source>
</evidence>
<dbReference type="SUPFAM" id="SSF47954">
    <property type="entry name" value="Cyclin-like"/>
    <property type="match status" value="1"/>
</dbReference>
<evidence type="ECO:0000256" key="8">
    <source>
        <dbReference type="SAM" id="MobiDB-lite"/>
    </source>
</evidence>
<evidence type="ECO:0000313" key="11">
    <source>
        <dbReference type="EMBL" id="KAK4263307.1"/>
    </source>
</evidence>
<dbReference type="PANTHER" id="PTHR10177">
    <property type="entry name" value="CYCLINS"/>
    <property type="match status" value="1"/>
</dbReference>
<evidence type="ECO:0000256" key="2">
    <source>
        <dbReference type="ARBA" id="ARBA00011177"/>
    </source>
</evidence>
<feature type="domain" description="Cyclin C-terminal" evidence="10">
    <location>
        <begin position="181"/>
        <end position="317"/>
    </location>
</feature>
<protein>
    <recommendedName>
        <fullName evidence="6">B-like cyclin</fullName>
    </recommendedName>
</protein>
<evidence type="ECO:0000256" key="6">
    <source>
        <dbReference type="ARBA" id="ARBA00032263"/>
    </source>
</evidence>
<feature type="compositionally biased region" description="Low complexity" evidence="8">
    <location>
        <begin position="304"/>
        <end position="316"/>
    </location>
</feature>
<feature type="region of interest" description="Disordered" evidence="8">
    <location>
        <begin position="304"/>
        <end position="336"/>
    </location>
</feature>
<dbReference type="InterPro" id="IPR013763">
    <property type="entry name" value="Cyclin-like_dom"/>
</dbReference>
<evidence type="ECO:0000313" key="12">
    <source>
        <dbReference type="Proteomes" id="UP001293593"/>
    </source>
</evidence>
<evidence type="ECO:0000256" key="5">
    <source>
        <dbReference type="ARBA" id="ARBA00023306"/>
    </source>
</evidence>
<dbReference type="EMBL" id="JAWXYG010000009">
    <property type="protein sequence ID" value="KAK4263307.1"/>
    <property type="molecule type" value="Genomic_DNA"/>
</dbReference>
<dbReference type="Proteomes" id="UP001293593">
    <property type="component" value="Unassembled WGS sequence"/>
</dbReference>
<dbReference type="CDD" id="cd20543">
    <property type="entry name" value="CYCLIN_AtCycD-like_rpt1"/>
    <property type="match status" value="1"/>
</dbReference>
<keyword evidence="4 7" id="KW-0195">Cyclin</keyword>
<dbReference type="GO" id="GO:0051301">
    <property type="term" value="P:cell division"/>
    <property type="evidence" value="ECO:0007669"/>
    <property type="project" value="UniProtKB-KW"/>
</dbReference>
<dbReference type="CDD" id="cd20544">
    <property type="entry name" value="CYCLIN_AtCycD-like_rpt2"/>
    <property type="match status" value="1"/>
</dbReference>
<sequence>MSVSCSNHYLCDSDLLCCEDSSGILSGESSECSSHLDSLPSPVFLEDSIAGFIEEERNFVPGFDYFSRFQTDSLDASAREESVAWILKVQAYYAFQPLTTFLAVNYLDRFLDSRQLPQTDGWPMQLLSVACLSLAAKMEEPLVPALLDLQVEGAKYIFEPRTIRRMELLVLTVLDWRLRSITPFSFIDFFACKLDPTGNFTGLLISRASEIILSNIQEASFLAYRPSCIAVAAILCAANEIPNWSLVRPEHAESWCEGLIKEKIIGCYQLMQELVVDNNRRKLPKVLPQLRVMIQPRVSSSILSLSSSSSSSSSSPSKRRKLNNCLWVDDDKGSSQ</sequence>
<dbReference type="FunFam" id="1.10.472.10:FF:000034">
    <property type="entry name" value="D2/4-type cyclin"/>
    <property type="match status" value="1"/>
</dbReference>
<evidence type="ECO:0000256" key="1">
    <source>
        <dbReference type="ARBA" id="ARBA00009065"/>
    </source>
</evidence>
<dbReference type="Pfam" id="PF02984">
    <property type="entry name" value="Cyclin_C"/>
    <property type="match status" value="1"/>
</dbReference>
<dbReference type="SMART" id="SM01332">
    <property type="entry name" value="Cyclin_C"/>
    <property type="match status" value="1"/>
</dbReference>
<dbReference type="InterPro" id="IPR036915">
    <property type="entry name" value="Cyclin-like_sf"/>
</dbReference>
<evidence type="ECO:0000259" key="10">
    <source>
        <dbReference type="SMART" id="SM01332"/>
    </source>
</evidence>
<comment type="caution">
    <text evidence="11">The sequence shown here is derived from an EMBL/GenBank/DDBJ whole genome shotgun (WGS) entry which is preliminary data.</text>
</comment>
<proteinExistence type="inferred from homology"/>